<sequence length="125" mass="14766">MRKFSFSHAKGMQSFDFISTFKSLEELSVGYTTKLVKLPQVANPKKIISLTLINTPKFNDMEGILQYENLEKFVMNEHTVIPFEEITKLEKLKKLKKVYLNFKKESDHRLFEELVHRNGWINNNL</sequence>
<dbReference type="InterPro" id="IPR032675">
    <property type="entry name" value="LRR_dom_sf"/>
</dbReference>
<name>A0A5C4T9C7_9BACL</name>
<dbReference type="Proteomes" id="UP000307943">
    <property type="component" value="Unassembled WGS sequence"/>
</dbReference>
<keyword evidence="2" id="KW-1185">Reference proteome</keyword>
<dbReference type="SUPFAM" id="SSF52058">
    <property type="entry name" value="L domain-like"/>
    <property type="match status" value="1"/>
</dbReference>
<organism evidence="1 2">
    <name type="scientific">Paenibacillus hemerocallicola</name>
    <dbReference type="NCBI Taxonomy" id="1172614"/>
    <lineage>
        <taxon>Bacteria</taxon>
        <taxon>Bacillati</taxon>
        <taxon>Bacillota</taxon>
        <taxon>Bacilli</taxon>
        <taxon>Bacillales</taxon>
        <taxon>Paenibacillaceae</taxon>
        <taxon>Paenibacillus</taxon>
    </lineage>
</organism>
<evidence type="ECO:0000313" key="1">
    <source>
        <dbReference type="EMBL" id="TNJ65495.1"/>
    </source>
</evidence>
<evidence type="ECO:0000313" key="2">
    <source>
        <dbReference type="Proteomes" id="UP000307943"/>
    </source>
</evidence>
<accession>A0A5C4T9C7</accession>
<dbReference type="RefSeq" id="WP_139602992.1">
    <property type="nucleotide sequence ID" value="NZ_VDCQ01000018.1"/>
</dbReference>
<proteinExistence type="predicted"/>
<gene>
    <name evidence="1" type="ORF">FE784_14845</name>
</gene>
<protein>
    <submittedName>
        <fullName evidence="1">Uncharacterized protein</fullName>
    </submittedName>
</protein>
<dbReference type="AlphaFoldDB" id="A0A5C4T9C7"/>
<comment type="caution">
    <text evidence="1">The sequence shown here is derived from an EMBL/GenBank/DDBJ whole genome shotgun (WGS) entry which is preliminary data.</text>
</comment>
<dbReference type="EMBL" id="VDCQ01000018">
    <property type="protein sequence ID" value="TNJ65495.1"/>
    <property type="molecule type" value="Genomic_DNA"/>
</dbReference>
<dbReference type="Gene3D" id="3.80.10.10">
    <property type="entry name" value="Ribonuclease Inhibitor"/>
    <property type="match status" value="1"/>
</dbReference>
<reference evidence="1 2" key="1">
    <citation type="submission" date="2019-05" db="EMBL/GenBank/DDBJ databases">
        <title>We sequenced the genome of Paenibacillus hemerocallicola KCTC 33185 for further insight into its adaptation and study the phylogeny of Paenibacillus.</title>
        <authorList>
            <person name="Narsing Rao M.P."/>
        </authorList>
    </citation>
    <scope>NUCLEOTIDE SEQUENCE [LARGE SCALE GENOMIC DNA]</scope>
    <source>
        <strain evidence="1 2">KCTC 33185</strain>
    </source>
</reference>